<sequence length="96" mass="9582">MASDGTREQADGEGQRAPKKVPLSQAMQSCGRDSILETLRAETESTLDTTAAHALSLLSLPSSASLARSSSPPACGGVWGGGGSGEVGDDGGGYSE</sequence>
<feature type="region of interest" description="Disordered" evidence="1">
    <location>
        <begin position="1"/>
        <end position="29"/>
    </location>
</feature>
<proteinExistence type="predicted"/>
<feature type="region of interest" description="Disordered" evidence="1">
    <location>
        <begin position="63"/>
        <end position="96"/>
    </location>
</feature>
<feature type="compositionally biased region" description="Low complexity" evidence="1">
    <location>
        <begin position="63"/>
        <end position="76"/>
    </location>
</feature>
<evidence type="ECO:0000256" key="1">
    <source>
        <dbReference type="SAM" id="MobiDB-lite"/>
    </source>
</evidence>
<accession>A0AAV2ML29</accession>
<dbReference type="EMBL" id="OZ035830">
    <property type="protein sequence ID" value="CAL1614020.1"/>
    <property type="molecule type" value="Genomic_DNA"/>
</dbReference>
<feature type="compositionally biased region" description="Gly residues" evidence="1">
    <location>
        <begin position="77"/>
        <end position="96"/>
    </location>
</feature>
<name>A0AAV2ML29_KNICA</name>
<evidence type="ECO:0000313" key="2">
    <source>
        <dbReference type="EMBL" id="CAL1614020.1"/>
    </source>
</evidence>
<dbReference type="AlphaFoldDB" id="A0AAV2ML29"/>
<protein>
    <submittedName>
        <fullName evidence="2">Uncharacterized protein</fullName>
    </submittedName>
</protein>
<evidence type="ECO:0000313" key="3">
    <source>
        <dbReference type="Proteomes" id="UP001497482"/>
    </source>
</evidence>
<keyword evidence="3" id="KW-1185">Reference proteome</keyword>
<dbReference type="Proteomes" id="UP001497482">
    <property type="component" value="Chromosome 8"/>
</dbReference>
<organism evidence="2 3">
    <name type="scientific">Knipowitschia caucasica</name>
    <name type="common">Caucasian dwarf goby</name>
    <name type="synonym">Pomatoschistus caucasicus</name>
    <dbReference type="NCBI Taxonomy" id="637954"/>
    <lineage>
        <taxon>Eukaryota</taxon>
        <taxon>Metazoa</taxon>
        <taxon>Chordata</taxon>
        <taxon>Craniata</taxon>
        <taxon>Vertebrata</taxon>
        <taxon>Euteleostomi</taxon>
        <taxon>Actinopterygii</taxon>
        <taxon>Neopterygii</taxon>
        <taxon>Teleostei</taxon>
        <taxon>Neoteleostei</taxon>
        <taxon>Acanthomorphata</taxon>
        <taxon>Gobiaria</taxon>
        <taxon>Gobiiformes</taxon>
        <taxon>Gobioidei</taxon>
        <taxon>Gobiidae</taxon>
        <taxon>Gobiinae</taxon>
        <taxon>Knipowitschia</taxon>
    </lineage>
</organism>
<feature type="compositionally biased region" description="Basic and acidic residues" evidence="1">
    <location>
        <begin position="1"/>
        <end position="16"/>
    </location>
</feature>
<reference evidence="2 3" key="1">
    <citation type="submission" date="2024-04" db="EMBL/GenBank/DDBJ databases">
        <authorList>
            <person name="Waldvogel A.-M."/>
            <person name="Schoenle A."/>
        </authorList>
    </citation>
    <scope>NUCLEOTIDE SEQUENCE [LARGE SCALE GENOMIC DNA]</scope>
</reference>
<gene>
    <name evidence="2" type="ORF">KC01_LOCUS40120</name>
</gene>